<dbReference type="FunCoup" id="A0A4V6PF88">
    <property type="interactions" value="96"/>
</dbReference>
<evidence type="ECO:0000256" key="2">
    <source>
        <dbReference type="ARBA" id="ARBA00007964"/>
    </source>
</evidence>
<keyword evidence="6 11" id="KW-0560">Oxidoreductase</keyword>
<evidence type="ECO:0000313" key="11">
    <source>
        <dbReference type="EMBL" id="TDD95807.1"/>
    </source>
</evidence>
<evidence type="ECO:0000313" key="12">
    <source>
        <dbReference type="Proteomes" id="UP000294739"/>
    </source>
</evidence>
<dbReference type="EMBL" id="SMKZ01000088">
    <property type="protein sequence ID" value="TDD95807.1"/>
    <property type="molecule type" value="Genomic_DNA"/>
</dbReference>
<evidence type="ECO:0000259" key="9">
    <source>
        <dbReference type="PROSITE" id="PS51176"/>
    </source>
</evidence>
<dbReference type="InterPro" id="IPR050812">
    <property type="entry name" value="Preph/Arog_dehydrog"/>
</dbReference>
<dbReference type="PROSITE" id="PS51671">
    <property type="entry name" value="ACT"/>
    <property type="match status" value="1"/>
</dbReference>
<protein>
    <recommendedName>
        <fullName evidence="4">Prephenate dehydrogenase</fullName>
        <ecNumber evidence="3">1.3.1.12</ecNumber>
    </recommendedName>
</protein>
<dbReference type="GO" id="GO:0006571">
    <property type="term" value="P:tyrosine biosynthetic process"/>
    <property type="evidence" value="ECO:0007669"/>
    <property type="project" value="UniProtKB-UniPathway"/>
</dbReference>
<proteinExistence type="inferred from homology"/>
<evidence type="ECO:0000256" key="7">
    <source>
        <dbReference type="ARBA" id="ARBA00023027"/>
    </source>
</evidence>
<organism evidence="11 12">
    <name type="scientific">Jiangella asiatica</name>
    <dbReference type="NCBI Taxonomy" id="2530372"/>
    <lineage>
        <taxon>Bacteria</taxon>
        <taxon>Bacillati</taxon>
        <taxon>Actinomycetota</taxon>
        <taxon>Actinomycetes</taxon>
        <taxon>Jiangellales</taxon>
        <taxon>Jiangellaceae</taxon>
        <taxon>Jiangella</taxon>
    </lineage>
</organism>
<dbReference type="GO" id="GO:0070403">
    <property type="term" value="F:NAD+ binding"/>
    <property type="evidence" value="ECO:0007669"/>
    <property type="project" value="InterPro"/>
</dbReference>
<feature type="domain" description="Prephenate/arogenate dehydrogenase" evidence="9">
    <location>
        <begin position="1"/>
        <end position="279"/>
    </location>
</feature>
<dbReference type="PANTHER" id="PTHR21363">
    <property type="entry name" value="PREPHENATE DEHYDROGENASE"/>
    <property type="match status" value="1"/>
</dbReference>
<dbReference type="EC" id="1.3.1.12" evidence="3"/>
<evidence type="ECO:0000256" key="6">
    <source>
        <dbReference type="ARBA" id="ARBA00023002"/>
    </source>
</evidence>
<dbReference type="UniPathway" id="UPA00122">
    <property type="reaction ID" value="UER00961"/>
</dbReference>
<comment type="pathway">
    <text evidence="1">Amino-acid biosynthesis; L-tyrosine biosynthesis; (4-hydroxyphenyl)pyruvate from prephenate (NAD(+) route): step 1/1.</text>
</comment>
<sequence length="351" mass="36411">MLVVGTGLVGTSVGLALTRAGVEVRLRDAKPEVLAEAVRLGAGRPSEPGERPAALAVVAVPPEAVATVVGEVMRAGEAAYATDVASVKVLPTTQVRERVPDPGRYVGSHPMAGREISGPSAALADLFDGRPWVICADEGTHQQAVTRTLAVARLAGATPMTMTAAEHDAAVALVSHTPHVVAALMAARLSGAPRHEVRLAGPGVTDVTRIAGGDPELWTEILTANAAAVRAVLGGLRADLDRVMAALEAPVERQPVLRDVLRDGVDGRSRLPGKHGTAHTEFATVVVAIDDRPGQLARLFADAGAAGVNVEDVRIEHSPGQPLGLVELDVRPGADRELAASLRERGWTIRG</sequence>
<dbReference type="Pfam" id="PF20463">
    <property type="entry name" value="PDH_C"/>
    <property type="match status" value="1"/>
</dbReference>
<dbReference type="PANTHER" id="PTHR21363:SF0">
    <property type="entry name" value="PREPHENATE DEHYDROGENASE [NADP(+)]"/>
    <property type="match status" value="1"/>
</dbReference>
<dbReference type="SUPFAM" id="SSF51735">
    <property type="entry name" value="NAD(P)-binding Rossmann-fold domains"/>
    <property type="match status" value="1"/>
</dbReference>
<dbReference type="NCBIfam" id="NF005112">
    <property type="entry name" value="PRK06545.2-4"/>
    <property type="match status" value="1"/>
</dbReference>
<evidence type="ECO:0000256" key="1">
    <source>
        <dbReference type="ARBA" id="ARBA00005067"/>
    </source>
</evidence>
<evidence type="ECO:0000256" key="5">
    <source>
        <dbReference type="ARBA" id="ARBA00022498"/>
    </source>
</evidence>
<dbReference type="InterPro" id="IPR002912">
    <property type="entry name" value="ACT_dom"/>
</dbReference>
<dbReference type="InterPro" id="IPR036291">
    <property type="entry name" value="NAD(P)-bd_dom_sf"/>
</dbReference>
<dbReference type="GO" id="GO:0008977">
    <property type="term" value="F:prephenate dehydrogenase (NAD+) activity"/>
    <property type="evidence" value="ECO:0007669"/>
    <property type="project" value="UniProtKB-EC"/>
</dbReference>
<comment type="caution">
    <text evidence="11">The sequence shown here is derived from an EMBL/GenBank/DDBJ whole genome shotgun (WGS) entry which is preliminary data.</text>
</comment>
<dbReference type="InterPro" id="IPR046825">
    <property type="entry name" value="PDH_C"/>
</dbReference>
<feature type="domain" description="ACT" evidence="10">
    <location>
        <begin position="284"/>
        <end position="351"/>
    </location>
</feature>
<dbReference type="InterPro" id="IPR046826">
    <property type="entry name" value="PDH_N"/>
</dbReference>
<dbReference type="SUPFAM" id="SSF48179">
    <property type="entry name" value="6-phosphogluconate dehydrogenase C-terminal domain-like"/>
    <property type="match status" value="1"/>
</dbReference>
<keyword evidence="5" id="KW-0057">Aromatic amino acid biosynthesis</keyword>
<dbReference type="Proteomes" id="UP000294739">
    <property type="component" value="Unassembled WGS sequence"/>
</dbReference>
<gene>
    <name evidence="11" type="ORF">E1269_30965</name>
</gene>
<dbReference type="InParanoid" id="A0A4V6PF88"/>
<keyword evidence="12" id="KW-1185">Reference proteome</keyword>
<dbReference type="NCBIfam" id="NF005111">
    <property type="entry name" value="PRK06545.2-3"/>
    <property type="match status" value="1"/>
</dbReference>
<dbReference type="Pfam" id="PF02153">
    <property type="entry name" value="PDH_N"/>
    <property type="match status" value="1"/>
</dbReference>
<name>A0A4V6PF88_9ACTN</name>
<comment type="catalytic activity">
    <reaction evidence="8">
        <text>prephenate + NAD(+) = 3-(4-hydroxyphenyl)pyruvate + CO2 + NADH</text>
        <dbReference type="Rhea" id="RHEA:13869"/>
        <dbReference type="ChEBI" id="CHEBI:16526"/>
        <dbReference type="ChEBI" id="CHEBI:29934"/>
        <dbReference type="ChEBI" id="CHEBI:36242"/>
        <dbReference type="ChEBI" id="CHEBI:57540"/>
        <dbReference type="ChEBI" id="CHEBI:57945"/>
        <dbReference type="EC" id="1.3.1.12"/>
    </reaction>
</comment>
<keyword evidence="5" id="KW-0827">Tyrosine biosynthesis</keyword>
<dbReference type="AlphaFoldDB" id="A0A4V6PF88"/>
<dbReference type="OrthoDB" id="9802008at2"/>
<evidence type="ECO:0000256" key="8">
    <source>
        <dbReference type="ARBA" id="ARBA00049260"/>
    </source>
</evidence>
<dbReference type="GO" id="GO:0004665">
    <property type="term" value="F:prephenate dehydrogenase (NADP+) activity"/>
    <property type="evidence" value="ECO:0007669"/>
    <property type="project" value="InterPro"/>
</dbReference>
<keyword evidence="7" id="KW-0520">NAD</keyword>
<evidence type="ECO:0000256" key="4">
    <source>
        <dbReference type="ARBA" id="ARBA00016891"/>
    </source>
</evidence>
<dbReference type="PROSITE" id="PS51176">
    <property type="entry name" value="PDH_ADH"/>
    <property type="match status" value="1"/>
</dbReference>
<dbReference type="InterPro" id="IPR008927">
    <property type="entry name" value="6-PGluconate_DH-like_C_sf"/>
</dbReference>
<dbReference type="Gene3D" id="1.10.3660.10">
    <property type="entry name" value="6-phosphogluconate dehydrogenase C-terminal like domain"/>
    <property type="match status" value="1"/>
</dbReference>
<keyword evidence="5" id="KW-0028">Amino-acid biosynthesis</keyword>
<accession>A0A4V6PF88</accession>
<reference evidence="11 12" key="1">
    <citation type="submission" date="2019-03" db="EMBL/GenBank/DDBJ databases">
        <title>Draft genome sequences of novel Actinobacteria.</title>
        <authorList>
            <person name="Sahin N."/>
            <person name="Ay H."/>
            <person name="Saygin H."/>
        </authorList>
    </citation>
    <scope>NUCLEOTIDE SEQUENCE [LARGE SCALE GENOMIC DNA]</scope>
    <source>
        <strain evidence="11 12">5K138</strain>
    </source>
</reference>
<dbReference type="Gene3D" id="3.40.50.720">
    <property type="entry name" value="NAD(P)-binding Rossmann-like Domain"/>
    <property type="match status" value="1"/>
</dbReference>
<dbReference type="InterPro" id="IPR003099">
    <property type="entry name" value="Prephen_DH"/>
</dbReference>
<evidence type="ECO:0000259" key="10">
    <source>
        <dbReference type="PROSITE" id="PS51671"/>
    </source>
</evidence>
<comment type="similarity">
    <text evidence="2">Belongs to the prephenate/arogenate dehydrogenase family.</text>
</comment>
<evidence type="ECO:0000256" key="3">
    <source>
        <dbReference type="ARBA" id="ARBA00012068"/>
    </source>
</evidence>